<name>A0A0C2VSY8_9BACL</name>
<dbReference type="EMBL" id="JXRR01000014">
    <property type="protein sequence ID" value="KIL47536.1"/>
    <property type="molecule type" value="Genomic_DNA"/>
</dbReference>
<protein>
    <submittedName>
        <fullName evidence="1">Uncharacterized protein</fullName>
    </submittedName>
</protein>
<evidence type="ECO:0000313" key="2">
    <source>
        <dbReference type="Proteomes" id="UP000031972"/>
    </source>
</evidence>
<dbReference type="PATRIC" id="fig|220754.4.peg.1722"/>
<accession>A0A0C2VSY8</accession>
<dbReference type="AlphaFoldDB" id="A0A0C2VSY8"/>
<dbReference type="Proteomes" id="UP000031972">
    <property type="component" value="Unassembled WGS sequence"/>
</dbReference>
<comment type="caution">
    <text evidence="1">The sequence shown here is derived from an EMBL/GenBank/DDBJ whole genome shotgun (WGS) entry which is preliminary data.</text>
</comment>
<gene>
    <name evidence="1" type="ORF">KR50_17030</name>
</gene>
<proteinExistence type="predicted"/>
<keyword evidence="2" id="KW-1185">Reference proteome</keyword>
<reference evidence="1 2" key="1">
    <citation type="submission" date="2015-01" db="EMBL/GenBank/DDBJ databases">
        <title>Jeotgalibacillus campisalis genome sequencing.</title>
        <authorList>
            <person name="Goh K.M."/>
            <person name="Chan K.-G."/>
            <person name="Yaakop A.S."/>
            <person name="Ee R."/>
            <person name="Gan H.M."/>
            <person name="Chan C.S."/>
        </authorList>
    </citation>
    <scope>NUCLEOTIDE SEQUENCE [LARGE SCALE GENOMIC DNA]</scope>
    <source>
        <strain evidence="1 2">SF-57</strain>
    </source>
</reference>
<organism evidence="1 2">
    <name type="scientific">Jeotgalibacillus campisalis</name>
    <dbReference type="NCBI Taxonomy" id="220754"/>
    <lineage>
        <taxon>Bacteria</taxon>
        <taxon>Bacillati</taxon>
        <taxon>Bacillota</taxon>
        <taxon>Bacilli</taxon>
        <taxon>Bacillales</taxon>
        <taxon>Caryophanaceae</taxon>
        <taxon>Jeotgalibacillus</taxon>
    </lineage>
</organism>
<sequence length="42" mass="5288">MNDSFFLFWNMIELFLFKQSIKRSFQYEGINLTFQRFLENML</sequence>
<evidence type="ECO:0000313" key="1">
    <source>
        <dbReference type="EMBL" id="KIL47536.1"/>
    </source>
</evidence>